<dbReference type="Pfam" id="PF00106">
    <property type="entry name" value="adh_short"/>
    <property type="match status" value="1"/>
</dbReference>
<organism evidence="3 4">
    <name type="scientific">Microbacterium caowuchunii</name>
    <dbReference type="NCBI Taxonomy" id="2614638"/>
    <lineage>
        <taxon>Bacteria</taxon>
        <taxon>Bacillati</taxon>
        <taxon>Actinomycetota</taxon>
        <taxon>Actinomycetes</taxon>
        <taxon>Micrococcales</taxon>
        <taxon>Microbacteriaceae</taxon>
        <taxon>Microbacterium</taxon>
    </lineage>
</organism>
<sequence length="300" mass="31708">MPRRRAPAPLPDLSGRIALVTGASDGVGLEIARALAGAGAEVLMPVRNRVKGERAIDRIRSTVPRARLVLRDLDLARLSSVEALAAGLVAEARPLDLVVLNAGMVLLGDPRRHVSEDGFELHFQTNVLGHVAFLRAAAPLLREGSRVAVQCSIAAAVGRLRWDDLQSTRGYTAFRAYSASKLALGLWGFELARRTASAGVRVAVCHPGVSPGTEIAPRIRDRVPAGIRDAAIARLGNSPADAAGPVLLALTTDAPTGAFFGPSGLLGISGPPTERRPFRRLRSAADAARIRDVMVRMLDG</sequence>
<evidence type="ECO:0000256" key="2">
    <source>
        <dbReference type="ARBA" id="ARBA00023002"/>
    </source>
</evidence>
<proteinExistence type="inferred from homology"/>
<dbReference type="InterPro" id="IPR020904">
    <property type="entry name" value="Sc_DH/Rdtase_CS"/>
</dbReference>
<dbReference type="PANTHER" id="PTHR24320:SF148">
    <property type="entry name" value="NAD(P)-BINDING ROSSMANN-FOLD SUPERFAMILY PROTEIN"/>
    <property type="match status" value="1"/>
</dbReference>
<keyword evidence="4" id="KW-1185">Reference proteome</keyword>
<evidence type="ECO:0000313" key="3">
    <source>
        <dbReference type="EMBL" id="KAA9135848.1"/>
    </source>
</evidence>
<dbReference type="Gene3D" id="3.40.50.720">
    <property type="entry name" value="NAD(P)-binding Rossmann-like Domain"/>
    <property type="match status" value="1"/>
</dbReference>
<comment type="similarity">
    <text evidence="1">Belongs to the short-chain dehydrogenases/reductases (SDR) family.</text>
</comment>
<comment type="caution">
    <text evidence="3">The sequence shown here is derived from an EMBL/GenBank/DDBJ whole genome shotgun (WGS) entry which is preliminary data.</text>
</comment>
<name>A0A5N0TNK0_9MICO</name>
<protein>
    <submittedName>
        <fullName evidence="3">SDR family NAD(P)-dependent oxidoreductase</fullName>
    </submittedName>
</protein>
<dbReference type="PROSITE" id="PS00061">
    <property type="entry name" value="ADH_SHORT"/>
    <property type="match status" value="1"/>
</dbReference>
<dbReference type="SUPFAM" id="SSF51735">
    <property type="entry name" value="NAD(P)-binding Rossmann-fold domains"/>
    <property type="match status" value="1"/>
</dbReference>
<dbReference type="AlphaFoldDB" id="A0A5N0TNK0"/>
<reference evidence="4" key="1">
    <citation type="submission" date="2019-09" db="EMBL/GenBank/DDBJ databases">
        <title>Mumia zhuanghuii sp. nov. isolated from the intestinal contents of plateau pika (Ochotona curzoniae) in the Qinghai-Tibet plateau of China.</title>
        <authorList>
            <person name="Tian Z."/>
        </authorList>
    </citation>
    <scope>NUCLEOTIDE SEQUENCE [LARGE SCALE GENOMIC DNA]</scope>
    <source>
        <strain evidence="4">L-033</strain>
    </source>
</reference>
<evidence type="ECO:0000313" key="4">
    <source>
        <dbReference type="Proteomes" id="UP000326838"/>
    </source>
</evidence>
<keyword evidence="2" id="KW-0560">Oxidoreductase</keyword>
<evidence type="ECO:0000256" key="1">
    <source>
        <dbReference type="ARBA" id="ARBA00006484"/>
    </source>
</evidence>
<dbReference type="EMBL" id="VYUY01000003">
    <property type="protein sequence ID" value="KAA9135848.1"/>
    <property type="molecule type" value="Genomic_DNA"/>
</dbReference>
<dbReference type="RefSeq" id="WP_150891702.1">
    <property type="nucleotide sequence ID" value="NZ_VYUY01000003.1"/>
</dbReference>
<dbReference type="InterPro" id="IPR002347">
    <property type="entry name" value="SDR_fam"/>
</dbReference>
<dbReference type="PANTHER" id="PTHR24320">
    <property type="entry name" value="RETINOL DEHYDROGENASE"/>
    <property type="match status" value="1"/>
</dbReference>
<accession>A0A5N0TNK0</accession>
<dbReference type="PRINTS" id="PR00081">
    <property type="entry name" value="GDHRDH"/>
</dbReference>
<gene>
    <name evidence="3" type="ORF">F6B40_01285</name>
</gene>
<dbReference type="InterPro" id="IPR036291">
    <property type="entry name" value="NAD(P)-bd_dom_sf"/>
</dbReference>
<dbReference type="Proteomes" id="UP000326838">
    <property type="component" value="Unassembled WGS sequence"/>
</dbReference>
<dbReference type="GO" id="GO:0016491">
    <property type="term" value="F:oxidoreductase activity"/>
    <property type="evidence" value="ECO:0007669"/>
    <property type="project" value="UniProtKB-KW"/>
</dbReference>